<reference evidence="2" key="1">
    <citation type="submission" date="2011-03" db="EMBL/GenBank/DDBJ databases">
        <title>The Genome Sequence of Nematocida sp1 strain ERTm2.</title>
        <authorList>
            <consortium name="The Broad Institute Genome Sequencing Platform"/>
            <consortium name="The Broad Institute Genome Sequencing Center for Infectious Disease"/>
            <person name="Cuomo C."/>
            <person name="Troemel E."/>
            <person name="Young S.K."/>
            <person name="Zeng Q."/>
            <person name="Gargeya S."/>
            <person name="Fitzgerald M."/>
            <person name="Haas B."/>
            <person name="Abouelleil A."/>
            <person name="Alvarado L."/>
            <person name="Arachchi H.M."/>
            <person name="Berlin A."/>
            <person name="Brown A."/>
            <person name="Chapman S.B."/>
            <person name="Chen Z."/>
            <person name="Dunbar C."/>
            <person name="Freedman E."/>
            <person name="Gearin G."/>
            <person name="Gellesch M."/>
            <person name="Goldberg J."/>
            <person name="Griggs A."/>
            <person name="Gujja S."/>
            <person name="Heilman E.R."/>
            <person name="Heiman D."/>
            <person name="Howarth C."/>
            <person name="Larson L."/>
            <person name="Lui A."/>
            <person name="MacDonald P.J.P."/>
            <person name="Mehta T."/>
            <person name="Montmayeur A."/>
            <person name="Murphy C."/>
            <person name="Neiman D."/>
            <person name="Pearson M."/>
            <person name="Priest M."/>
            <person name="Roberts A."/>
            <person name="Saif S."/>
            <person name="Shea T."/>
            <person name="Shenoy N."/>
            <person name="Sisk P."/>
            <person name="Stolte C."/>
            <person name="Sykes S."/>
            <person name="White J."/>
            <person name="Yandava C."/>
            <person name="Wortman J."/>
            <person name="Nusbaum C."/>
            <person name="Birren B."/>
        </authorList>
    </citation>
    <scope>NUCLEOTIDE SEQUENCE</scope>
    <source>
        <strain evidence="2">ERTm2</strain>
    </source>
</reference>
<evidence type="ECO:0000313" key="2">
    <source>
        <dbReference type="EMBL" id="EHY65884.1"/>
    </source>
</evidence>
<gene>
    <name evidence="2" type="ORF">NERG_01491</name>
</gene>
<feature type="compositionally biased region" description="Polar residues" evidence="1">
    <location>
        <begin position="7"/>
        <end position="37"/>
    </location>
</feature>
<dbReference type="EMBL" id="JH604635">
    <property type="protein sequence ID" value="EHY65884.1"/>
    <property type="molecule type" value="Genomic_DNA"/>
</dbReference>
<name>H8ZCP8_NEMA1</name>
<dbReference type="AlphaFoldDB" id="H8ZCP8"/>
<feature type="region of interest" description="Disordered" evidence="1">
    <location>
        <begin position="108"/>
        <end position="137"/>
    </location>
</feature>
<feature type="region of interest" description="Disordered" evidence="1">
    <location>
        <begin position="1"/>
        <end position="37"/>
    </location>
</feature>
<proteinExistence type="predicted"/>
<protein>
    <submittedName>
        <fullName evidence="2">Uncharacterized protein</fullName>
    </submittedName>
</protein>
<accession>H8ZCP8</accession>
<dbReference type="Proteomes" id="UP000005622">
    <property type="component" value="Unassembled WGS sequence"/>
</dbReference>
<organism evidence="2">
    <name type="scientific">Nematocida ausubeli (strain ATCC PRA-371 / ERTm2)</name>
    <name type="common">Nematode killer fungus</name>
    <dbReference type="NCBI Taxonomy" id="1913371"/>
    <lineage>
        <taxon>Eukaryota</taxon>
        <taxon>Fungi</taxon>
        <taxon>Fungi incertae sedis</taxon>
        <taxon>Microsporidia</taxon>
        <taxon>Nematocida</taxon>
    </lineage>
</organism>
<sequence>MSYLRSLGNTPNPSASSDNSISESVSTADISTSSPVFSNPEMVRVEDKLKFISKQGTVEDDARLYGMITKTIEKMKERKDFEAIKMSMQMDIARKYIKDFIDLRMAMQKSQPDATKQDKINKRKRLQRRLDSTAPYN</sequence>
<dbReference type="HOGENOM" id="CLU_1865655_0_0_1"/>
<evidence type="ECO:0000256" key="1">
    <source>
        <dbReference type="SAM" id="MobiDB-lite"/>
    </source>
</evidence>